<gene>
    <name evidence="1" type="primary">A06p028530.1_BraROA</name>
    <name evidence="1" type="ORF">IGI04_042358</name>
</gene>
<proteinExistence type="predicted"/>
<protein>
    <submittedName>
        <fullName evidence="1">Uncharacterized protein</fullName>
    </submittedName>
</protein>
<organism evidence="1 2">
    <name type="scientific">Brassica rapa subsp. trilocularis</name>
    <dbReference type="NCBI Taxonomy" id="1813537"/>
    <lineage>
        <taxon>Eukaryota</taxon>
        <taxon>Viridiplantae</taxon>
        <taxon>Streptophyta</taxon>
        <taxon>Embryophyta</taxon>
        <taxon>Tracheophyta</taxon>
        <taxon>Spermatophyta</taxon>
        <taxon>Magnoliopsida</taxon>
        <taxon>eudicotyledons</taxon>
        <taxon>Gunneridae</taxon>
        <taxon>Pentapetalae</taxon>
        <taxon>rosids</taxon>
        <taxon>malvids</taxon>
        <taxon>Brassicales</taxon>
        <taxon>Brassicaceae</taxon>
        <taxon>Brassiceae</taxon>
        <taxon>Brassica</taxon>
    </lineage>
</organism>
<sequence length="389" mass="43524">MLATGFILPFYCNDKEELQGQEHITLTAALKSLIHPFALSFKYSQITGLPHGIGGDLLLLVCLEPGAQQPRGLRFLNRLLHTRTFPLLHTMVGLPLVCLEPGAQQARCLRFLNQLLHTSIFPLLHTMVQVFLFSWIGGEQRTLLVNLKHHSNSSKDKTQEYWDQSLINHQEPGWFLKPPRGLAMAFVESESLDSHPPPTPSVHDHLLVSPAQRLLLSPSLLGAITLTAFMMNRVKKALGGGSLDEVHRRKDERHALQSSSHGETELGWESCSLSIQDAQHIPSLHKPSTVLLIQTCRAHTLHNLIKTDPSDGWTGWDVRTLYGLEVRTLVLCLHPTSFYGHTMAVPNALSLHHTSIFSLTPPKPPHDQSKSFLDLTSQDNSFRTLLKLN</sequence>
<name>A0ABQ7KII3_BRACM</name>
<evidence type="ECO:0000313" key="2">
    <source>
        <dbReference type="Proteomes" id="UP000823674"/>
    </source>
</evidence>
<dbReference type="Proteomes" id="UP000823674">
    <property type="component" value="Unassembled WGS sequence"/>
</dbReference>
<evidence type="ECO:0000313" key="1">
    <source>
        <dbReference type="EMBL" id="KAG5374319.1"/>
    </source>
</evidence>
<reference evidence="1 2" key="1">
    <citation type="submission" date="2021-03" db="EMBL/GenBank/DDBJ databases">
        <authorList>
            <person name="King G.J."/>
            <person name="Bancroft I."/>
            <person name="Baten A."/>
            <person name="Bloomfield J."/>
            <person name="Borpatragohain P."/>
            <person name="He Z."/>
            <person name="Irish N."/>
            <person name="Irwin J."/>
            <person name="Liu K."/>
            <person name="Mauleon R.P."/>
            <person name="Moore J."/>
            <person name="Morris R."/>
            <person name="Ostergaard L."/>
            <person name="Wang B."/>
            <person name="Wells R."/>
        </authorList>
    </citation>
    <scope>NUCLEOTIDE SEQUENCE [LARGE SCALE GENOMIC DNA]</scope>
    <source>
        <strain evidence="1">R-o-18</strain>
        <tissue evidence="1">Leaf</tissue>
    </source>
</reference>
<keyword evidence="2" id="KW-1185">Reference proteome</keyword>
<comment type="caution">
    <text evidence="1">The sequence shown here is derived from an EMBL/GenBank/DDBJ whole genome shotgun (WGS) entry which is preliminary data.</text>
</comment>
<accession>A0ABQ7KII3</accession>
<dbReference type="EMBL" id="JADBGQ010000026">
    <property type="protein sequence ID" value="KAG5374319.1"/>
    <property type="molecule type" value="Genomic_DNA"/>
</dbReference>